<gene>
    <name evidence="15 19" type="primary">mutM</name>
    <name evidence="15" type="synonym">fpg</name>
    <name evidence="19" type="ORF">FJM67_11430</name>
</gene>
<protein>
    <recommendedName>
        <fullName evidence="15">Formamidopyrimidine-DNA glycosylase</fullName>
        <shortName evidence="15">Fapy-DNA glycosylase</shortName>
        <ecNumber evidence="15">3.2.2.23</ecNumber>
    </recommendedName>
    <alternativeName>
        <fullName evidence="15">DNA-(apurinic or apyrimidinic site) lyase MutM</fullName>
        <shortName evidence="15">AP lyase MutM</shortName>
        <ecNumber evidence="15">4.2.99.18</ecNumber>
    </alternativeName>
</protein>
<proteinExistence type="inferred from homology"/>
<dbReference type="SUPFAM" id="SSF81624">
    <property type="entry name" value="N-terminal domain of MutM-like DNA repair proteins"/>
    <property type="match status" value="1"/>
</dbReference>
<evidence type="ECO:0000256" key="16">
    <source>
        <dbReference type="SAM" id="Phobius"/>
    </source>
</evidence>
<evidence type="ECO:0000256" key="11">
    <source>
        <dbReference type="ARBA" id="ARBA00023239"/>
    </source>
</evidence>
<comment type="cofactor">
    <cofactor evidence="15">
        <name>Zn(2+)</name>
        <dbReference type="ChEBI" id="CHEBI:29105"/>
    </cofactor>
    <text evidence="15">Binds 1 zinc ion per subunit.</text>
</comment>
<dbReference type="PANTHER" id="PTHR22993:SF9">
    <property type="entry name" value="FORMAMIDOPYRIMIDINE-DNA GLYCOSYLASE"/>
    <property type="match status" value="1"/>
</dbReference>
<feature type="binding site" evidence="15">
    <location>
        <position position="91"/>
    </location>
    <ligand>
        <name>DNA</name>
        <dbReference type="ChEBI" id="CHEBI:16991"/>
    </ligand>
</feature>
<dbReference type="InterPro" id="IPR010663">
    <property type="entry name" value="Znf_FPG/IleRS"/>
</dbReference>
<evidence type="ECO:0000256" key="7">
    <source>
        <dbReference type="ARBA" id="ARBA00022801"/>
    </source>
</evidence>
<keyword evidence="7 15" id="KW-0378">Hydrolase</keyword>
<comment type="function">
    <text evidence="15">Involved in base excision repair of DNA damaged by oxidation or by mutagenic agents. Acts as DNA glycosylase that recognizes and removes damaged bases. Has a preference for oxidized purines, such as 7,8-dihydro-8-oxoguanine (8-oxoG). Has AP (apurinic/apyrimidinic) lyase activity and introduces nicks in the DNA strand. Cleaves the DNA backbone by beta-delta elimination to generate a single-strand break at the site of the removed base with both 3'- and 5'-phosphates.</text>
</comment>
<dbReference type="EC" id="3.2.2.23" evidence="15"/>
<dbReference type="Pfam" id="PF06831">
    <property type="entry name" value="H2TH"/>
    <property type="match status" value="1"/>
</dbReference>
<feature type="active site" description="Proton donor" evidence="15">
    <location>
        <position position="3"/>
    </location>
</feature>
<keyword evidence="20" id="KW-1185">Reference proteome</keyword>
<dbReference type="GO" id="GO:0006284">
    <property type="term" value="P:base-excision repair"/>
    <property type="evidence" value="ECO:0007669"/>
    <property type="project" value="InterPro"/>
</dbReference>
<dbReference type="PROSITE" id="PS51068">
    <property type="entry name" value="FPG_CAT"/>
    <property type="match status" value="1"/>
</dbReference>
<dbReference type="Gene3D" id="3.20.190.10">
    <property type="entry name" value="MutM-like, N-terminal"/>
    <property type="match status" value="1"/>
</dbReference>
<keyword evidence="16" id="KW-0472">Membrane</keyword>
<dbReference type="InterPro" id="IPR035937">
    <property type="entry name" value="FPG_N"/>
</dbReference>
<dbReference type="Pfam" id="PF01149">
    <property type="entry name" value="Fapy_DNA_glyco"/>
    <property type="match status" value="1"/>
</dbReference>
<feature type="binding site" evidence="15">
    <location>
        <position position="111"/>
    </location>
    <ligand>
        <name>DNA</name>
        <dbReference type="ChEBI" id="CHEBI:16991"/>
    </ligand>
</feature>
<dbReference type="GO" id="GO:0140078">
    <property type="term" value="F:class I DNA-(apurinic or apyrimidinic site) endonuclease activity"/>
    <property type="evidence" value="ECO:0007669"/>
    <property type="project" value="UniProtKB-EC"/>
</dbReference>
<dbReference type="GO" id="GO:0034039">
    <property type="term" value="F:8-oxo-7,8-dihydroguanine DNA N-glycosylase activity"/>
    <property type="evidence" value="ECO:0007669"/>
    <property type="project" value="TreeGrafter"/>
</dbReference>
<dbReference type="GO" id="GO:0003684">
    <property type="term" value="F:damaged DNA binding"/>
    <property type="evidence" value="ECO:0007669"/>
    <property type="project" value="InterPro"/>
</dbReference>
<dbReference type="InterPro" id="IPR015886">
    <property type="entry name" value="H2TH_FPG"/>
</dbReference>
<dbReference type="NCBIfam" id="TIGR00577">
    <property type="entry name" value="fpg"/>
    <property type="match status" value="1"/>
</dbReference>
<dbReference type="InterPro" id="IPR012319">
    <property type="entry name" value="FPG_cat"/>
</dbReference>
<dbReference type="PROSITE" id="PS51066">
    <property type="entry name" value="ZF_FPG_2"/>
    <property type="match status" value="1"/>
</dbReference>
<feature type="binding site" evidence="15">
    <location>
        <position position="153"/>
    </location>
    <ligand>
        <name>DNA</name>
        <dbReference type="ChEBI" id="CHEBI:16991"/>
    </ligand>
</feature>
<keyword evidence="16" id="KW-1133">Transmembrane helix</keyword>
<dbReference type="FunFam" id="3.20.190.10:FF:000001">
    <property type="entry name" value="Formamidopyrimidine-DNA glycosylase"/>
    <property type="match status" value="1"/>
</dbReference>
<evidence type="ECO:0000256" key="1">
    <source>
        <dbReference type="ARBA" id="ARBA00001668"/>
    </source>
</evidence>
<evidence type="ECO:0000256" key="5">
    <source>
        <dbReference type="ARBA" id="ARBA00022763"/>
    </source>
</evidence>
<keyword evidence="5 15" id="KW-0227">DNA damage</keyword>
<dbReference type="Proteomes" id="UP000315901">
    <property type="component" value="Unassembled WGS sequence"/>
</dbReference>
<comment type="catalytic activity">
    <reaction evidence="14 15">
        <text>2'-deoxyribonucleotide-(2'-deoxyribose 5'-phosphate)-2'-deoxyribonucleotide-DNA = a 3'-end 2'-deoxyribonucleotide-(2,3-dehydro-2,3-deoxyribose 5'-phosphate)-DNA + a 5'-end 5'-phospho-2'-deoxyribonucleoside-DNA + H(+)</text>
        <dbReference type="Rhea" id="RHEA:66592"/>
        <dbReference type="Rhea" id="RHEA-COMP:13180"/>
        <dbReference type="Rhea" id="RHEA-COMP:16897"/>
        <dbReference type="Rhea" id="RHEA-COMP:17067"/>
        <dbReference type="ChEBI" id="CHEBI:15378"/>
        <dbReference type="ChEBI" id="CHEBI:136412"/>
        <dbReference type="ChEBI" id="CHEBI:157695"/>
        <dbReference type="ChEBI" id="CHEBI:167181"/>
        <dbReference type="EC" id="4.2.99.18"/>
    </reaction>
</comment>
<comment type="caution">
    <text evidence="19">The sequence shown here is derived from an EMBL/GenBank/DDBJ whole genome shotgun (WGS) entry which is preliminary data.</text>
</comment>
<evidence type="ECO:0000256" key="14">
    <source>
        <dbReference type="ARBA" id="ARBA00044632"/>
    </source>
</evidence>
<dbReference type="NCBIfam" id="NF002211">
    <property type="entry name" value="PRK01103.1"/>
    <property type="match status" value="1"/>
</dbReference>
<evidence type="ECO:0000259" key="17">
    <source>
        <dbReference type="PROSITE" id="PS51066"/>
    </source>
</evidence>
<evidence type="ECO:0000256" key="9">
    <source>
        <dbReference type="ARBA" id="ARBA00023125"/>
    </source>
</evidence>
<evidence type="ECO:0000256" key="15">
    <source>
        <dbReference type="HAMAP-Rule" id="MF_00103"/>
    </source>
</evidence>
<evidence type="ECO:0000256" key="3">
    <source>
        <dbReference type="ARBA" id="ARBA00011245"/>
    </source>
</evidence>
<dbReference type="InterPro" id="IPR010979">
    <property type="entry name" value="Ribosomal_uS13-like_H2TH"/>
</dbReference>
<dbReference type="SUPFAM" id="SSF46946">
    <property type="entry name" value="S13-like H2TH domain"/>
    <property type="match status" value="1"/>
</dbReference>
<dbReference type="EC" id="4.2.99.18" evidence="15"/>
<keyword evidence="13 15" id="KW-0326">Glycosidase</keyword>
<evidence type="ECO:0000256" key="13">
    <source>
        <dbReference type="ARBA" id="ARBA00023295"/>
    </source>
</evidence>
<dbReference type="InterPro" id="IPR020629">
    <property type="entry name" value="FPG_Glyclase"/>
</dbReference>
<dbReference type="Pfam" id="PF06827">
    <property type="entry name" value="zf-FPG_IleRS"/>
    <property type="match status" value="1"/>
</dbReference>
<comment type="subunit">
    <text evidence="3 15">Monomer.</text>
</comment>
<dbReference type="PROSITE" id="PS01242">
    <property type="entry name" value="ZF_FPG_1"/>
    <property type="match status" value="1"/>
</dbReference>
<dbReference type="GO" id="GO:0008270">
    <property type="term" value="F:zinc ion binding"/>
    <property type="evidence" value="ECO:0007669"/>
    <property type="project" value="UniProtKB-UniRule"/>
</dbReference>
<evidence type="ECO:0000259" key="18">
    <source>
        <dbReference type="PROSITE" id="PS51068"/>
    </source>
</evidence>
<comment type="similarity">
    <text evidence="2 15">Belongs to the FPG family.</text>
</comment>
<evidence type="ECO:0000256" key="12">
    <source>
        <dbReference type="ARBA" id="ARBA00023268"/>
    </source>
</evidence>
<reference evidence="19 20" key="1">
    <citation type="submission" date="2019-06" db="EMBL/GenBank/DDBJ databases">
        <title>A novel bacterium of genus Marinomonas, isolated from coastal sand.</title>
        <authorList>
            <person name="Huang H."/>
            <person name="Mo K."/>
            <person name="Hu Y."/>
        </authorList>
    </citation>
    <scope>NUCLEOTIDE SEQUENCE [LARGE SCALE GENOMIC DNA]</scope>
    <source>
        <strain evidence="19 20">HB171799</strain>
    </source>
</reference>
<dbReference type="PANTHER" id="PTHR22993">
    <property type="entry name" value="FORMAMIDOPYRIMIDINE-DNA GLYCOSYLASE"/>
    <property type="match status" value="1"/>
</dbReference>
<dbReference type="EMBL" id="VFRR01000022">
    <property type="protein sequence ID" value="TPE49816.1"/>
    <property type="molecule type" value="Genomic_DNA"/>
</dbReference>
<feature type="active site" description="Proton donor; for delta-elimination activity" evidence="15">
    <location>
        <position position="262"/>
    </location>
</feature>
<dbReference type="SMART" id="SM01232">
    <property type="entry name" value="H2TH"/>
    <property type="match status" value="1"/>
</dbReference>
<sequence>MPELPEVETTRRGIEPHILDKTVARVEIRQPKLRWPIPAALPELLAGQRIRSISRRGKYIGLHIANGTLIIHLGMSGSLYFVAQDTPPMFHDHVDIHFNDQTLVLRYTDPRRFGAFLWAEGDWLQHELLSHLGPEPLEDTFDSAYLHQKAQGRKQAVKQFIMDSKIVVGVGNIYANEALFQAGIRPTRAAGQISAKRYDKLVECIKAVLARSIEQGGTTLRDFVGGDGKPGYFKQSLFVYGRGGQDCRVCGKELIEIRQGQRSTVYCRTCQR</sequence>
<dbReference type="SMART" id="SM00898">
    <property type="entry name" value="Fapy_DNA_glyco"/>
    <property type="match status" value="1"/>
</dbReference>
<organism evidence="19 20">
    <name type="scientific">Maribrevibacterium harenarium</name>
    <dbReference type="NCBI Taxonomy" id="2589817"/>
    <lineage>
        <taxon>Bacteria</taxon>
        <taxon>Pseudomonadati</taxon>
        <taxon>Pseudomonadota</taxon>
        <taxon>Gammaproteobacteria</taxon>
        <taxon>Oceanospirillales</taxon>
        <taxon>Oceanospirillaceae</taxon>
        <taxon>Maribrevibacterium</taxon>
    </lineage>
</organism>
<evidence type="ECO:0000256" key="4">
    <source>
        <dbReference type="ARBA" id="ARBA00022723"/>
    </source>
</evidence>
<keyword evidence="10 15" id="KW-0234">DNA repair</keyword>
<evidence type="ECO:0000313" key="20">
    <source>
        <dbReference type="Proteomes" id="UP000315901"/>
    </source>
</evidence>
<comment type="catalytic activity">
    <reaction evidence="1 15">
        <text>Hydrolysis of DNA containing ring-opened 7-methylguanine residues, releasing 2,6-diamino-4-hydroxy-5-(N-methyl)formamidopyrimidine.</text>
        <dbReference type="EC" id="3.2.2.23"/>
    </reaction>
</comment>
<evidence type="ECO:0000256" key="10">
    <source>
        <dbReference type="ARBA" id="ARBA00023204"/>
    </source>
</evidence>
<keyword evidence="16" id="KW-0812">Transmembrane</keyword>
<feature type="active site" description="Schiff-base intermediate with DNA" evidence="15">
    <location>
        <position position="2"/>
    </location>
</feature>
<evidence type="ECO:0000256" key="6">
    <source>
        <dbReference type="ARBA" id="ARBA00022771"/>
    </source>
</evidence>
<dbReference type="AlphaFoldDB" id="A0A501WVA7"/>
<dbReference type="HAMAP" id="MF_00103">
    <property type="entry name" value="Fapy_DNA_glycosyl"/>
    <property type="match status" value="1"/>
</dbReference>
<dbReference type="SUPFAM" id="SSF57716">
    <property type="entry name" value="Glucocorticoid receptor-like (DNA-binding domain)"/>
    <property type="match status" value="1"/>
</dbReference>
<keyword evidence="9 15" id="KW-0238">DNA-binding</keyword>
<dbReference type="InterPro" id="IPR015887">
    <property type="entry name" value="DNA_glyclase_Znf_dom_DNA_BS"/>
</dbReference>
<evidence type="ECO:0000256" key="2">
    <source>
        <dbReference type="ARBA" id="ARBA00009409"/>
    </source>
</evidence>
<feature type="transmembrane region" description="Helical" evidence="16">
    <location>
        <begin position="59"/>
        <end position="83"/>
    </location>
</feature>
<dbReference type="OrthoDB" id="9800855at2"/>
<feature type="domain" description="FPG-type" evidence="17">
    <location>
        <begin position="238"/>
        <end position="272"/>
    </location>
</feature>
<name>A0A501WVA7_9GAMM</name>
<keyword evidence="4 15" id="KW-0479">Metal-binding</keyword>
<keyword evidence="6 15" id="KW-0863">Zinc-finger</keyword>
<dbReference type="Gene3D" id="1.10.8.50">
    <property type="match status" value="1"/>
</dbReference>
<dbReference type="InterPro" id="IPR000214">
    <property type="entry name" value="Znf_DNA_glyclase/AP_lyase"/>
</dbReference>
<feature type="domain" description="Formamidopyrimidine-DNA glycosylase catalytic" evidence="18">
    <location>
        <begin position="2"/>
        <end position="114"/>
    </location>
</feature>
<evidence type="ECO:0000256" key="8">
    <source>
        <dbReference type="ARBA" id="ARBA00022833"/>
    </source>
</evidence>
<evidence type="ECO:0000313" key="19">
    <source>
        <dbReference type="EMBL" id="TPE49816.1"/>
    </source>
</evidence>
<keyword evidence="8 15" id="KW-0862">Zinc</keyword>
<dbReference type="FunFam" id="1.10.8.50:FF:000003">
    <property type="entry name" value="Formamidopyrimidine-DNA glycosylase"/>
    <property type="match status" value="1"/>
</dbReference>
<keyword evidence="11 15" id="KW-0456">Lyase</keyword>
<feature type="active site" description="Proton donor; for beta-elimination activity" evidence="15">
    <location>
        <position position="58"/>
    </location>
</feature>
<keyword evidence="12 15" id="KW-0511">Multifunctional enzyme</keyword>
<dbReference type="RefSeq" id="WP_140589407.1">
    <property type="nucleotide sequence ID" value="NZ_VFRR01000022.1"/>
</dbReference>
<accession>A0A501WVA7</accession>
<dbReference type="CDD" id="cd08966">
    <property type="entry name" value="EcFpg-like_N"/>
    <property type="match status" value="1"/>
</dbReference>